<keyword evidence="10" id="KW-0521">NADP</keyword>
<evidence type="ECO:0000256" key="10">
    <source>
        <dbReference type="ARBA" id="ARBA00022857"/>
    </source>
</evidence>
<evidence type="ECO:0000256" key="14">
    <source>
        <dbReference type="ARBA" id="ARBA00023284"/>
    </source>
</evidence>
<evidence type="ECO:0000256" key="15">
    <source>
        <dbReference type="ARBA" id="ARBA00031725"/>
    </source>
</evidence>
<dbReference type="GO" id="GO:0003955">
    <property type="term" value="F:NAD(P)H dehydrogenase (quinone) activity"/>
    <property type="evidence" value="ECO:0007669"/>
    <property type="project" value="TreeGrafter"/>
</dbReference>
<keyword evidence="7 17" id="KW-0285">Flavoprotein</keyword>
<dbReference type="Proteomes" id="UP000322983">
    <property type="component" value="Chromosome"/>
</dbReference>
<evidence type="ECO:0000313" key="21">
    <source>
        <dbReference type="Proteomes" id="UP000322983"/>
    </source>
</evidence>
<evidence type="ECO:0000256" key="12">
    <source>
        <dbReference type="ARBA" id="ARBA00023002"/>
    </source>
</evidence>
<dbReference type="NCBIfam" id="TIGR02053">
    <property type="entry name" value="MerA"/>
    <property type="match status" value="1"/>
</dbReference>
<reference evidence="20 21" key="1">
    <citation type="journal article" date="2020" name="Int. J. Syst. Evol. Microbiol.">
        <title>Sulfuracidifex tepidarius gen. nov., sp. nov. and transfer of Sulfolobus metallicus Huber and Stetter 1992 to the genus Sulfuracidifex as Sulfuracidifex metallicus comb. nov.</title>
        <authorList>
            <person name="Itoh T."/>
            <person name="Miura T."/>
            <person name="Sakai H.D."/>
            <person name="Kato S."/>
            <person name="Ohkuma M."/>
            <person name="Takashina T."/>
        </authorList>
    </citation>
    <scope>NUCLEOTIDE SEQUENCE [LARGE SCALE GENOMIC DNA]</scope>
    <source>
        <strain evidence="20 21">IC-006</strain>
    </source>
</reference>
<dbReference type="PROSITE" id="PS00076">
    <property type="entry name" value="PYRIDINE_REDOX_1"/>
    <property type="match status" value="1"/>
</dbReference>
<proteinExistence type="inferred from homology"/>
<dbReference type="InterPro" id="IPR016156">
    <property type="entry name" value="FAD/NAD-linked_Rdtase_dimer_sf"/>
</dbReference>
<evidence type="ECO:0000256" key="17">
    <source>
        <dbReference type="RuleBase" id="RU003691"/>
    </source>
</evidence>
<keyword evidence="12 17" id="KW-0560">Oxidoreductase</keyword>
<dbReference type="InterPro" id="IPR023753">
    <property type="entry name" value="FAD/NAD-binding_dom"/>
</dbReference>
<accession>A0A510DSP7</accession>
<dbReference type="Gene3D" id="3.50.50.60">
    <property type="entry name" value="FAD/NAD(P)-binding domain"/>
    <property type="match status" value="2"/>
</dbReference>
<keyword evidence="21" id="KW-1185">Reference proteome</keyword>
<evidence type="ECO:0000256" key="8">
    <source>
        <dbReference type="ARBA" id="ARBA00022723"/>
    </source>
</evidence>
<evidence type="ECO:0000259" key="19">
    <source>
        <dbReference type="Pfam" id="PF07992"/>
    </source>
</evidence>
<feature type="domain" description="FAD/NAD(P)-binding" evidence="19">
    <location>
        <begin position="1"/>
        <end position="300"/>
    </location>
</feature>
<dbReference type="STRING" id="1294262.GCA_001316085_02534"/>
<comment type="subunit">
    <text evidence="3">Homodimer.</text>
</comment>
<dbReference type="GO" id="GO:0045340">
    <property type="term" value="F:mercury ion binding"/>
    <property type="evidence" value="ECO:0007669"/>
    <property type="project" value="InterPro"/>
</dbReference>
<dbReference type="Pfam" id="PF07992">
    <property type="entry name" value="Pyr_redox_2"/>
    <property type="match status" value="1"/>
</dbReference>
<dbReference type="GeneID" id="41714287"/>
<dbReference type="InterPro" id="IPR001100">
    <property type="entry name" value="Pyr_nuc-diS_OxRdtase"/>
</dbReference>
<dbReference type="EMBL" id="AP018929">
    <property type="protein sequence ID" value="BBG23140.1"/>
    <property type="molecule type" value="Genomic_DNA"/>
</dbReference>
<dbReference type="GO" id="GO:0016668">
    <property type="term" value="F:oxidoreductase activity, acting on a sulfur group of donors, NAD(P) as acceptor"/>
    <property type="evidence" value="ECO:0007669"/>
    <property type="project" value="InterPro"/>
</dbReference>
<dbReference type="OrthoDB" id="27922at2157"/>
<dbReference type="PANTHER" id="PTHR43014:SF4">
    <property type="entry name" value="PYRIDINE NUCLEOTIDE-DISULFIDE OXIDOREDUCTASE RCLA-RELATED"/>
    <property type="match status" value="1"/>
</dbReference>
<keyword evidence="6" id="KW-0475">Mercuric resistance</keyword>
<comment type="similarity">
    <text evidence="2 17">Belongs to the class-I pyridine nucleotide-disulfide oxidoreductase family.</text>
</comment>
<dbReference type="InterPro" id="IPR012999">
    <property type="entry name" value="Pyr_OxRdtase_I_AS"/>
</dbReference>
<gene>
    <name evidence="20" type="ORF">IC006_0424</name>
</gene>
<dbReference type="PRINTS" id="PR00368">
    <property type="entry name" value="FADPNR"/>
</dbReference>
<feature type="domain" description="Pyridine nucleotide-disulphide oxidoreductase dimerisation" evidence="18">
    <location>
        <begin position="320"/>
        <end position="421"/>
    </location>
</feature>
<comment type="cofactor">
    <cofactor evidence="1">
        <name>FAD</name>
        <dbReference type="ChEBI" id="CHEBI:57692"/>
    </cofactor>
</comment>
<keyword evidence="11" id="KW-0476">Mercury</keyword>
<name>A0A510DSP7_9CREN</name>
<dbReference type="Gene3D" id="3.30.390.30">
    <property type="match status" value="1"/>
</dbReference>
<dbReference type="GO" id="GO:0016152">
    <property type="term" value="F:mercury (II) reductase (NADP+) activity"/>
    <property type="evidence" value="ECO:0007669"/>
    <property type="project" value="UniProtKB-EC"/>
</dbReference>
<keyword evidence="14 17" id="KW-0676">Redox-active center</keyword>
<keyword evidence="13" id="KW-1015">Disulfide bond</keyword>
<evidence type="ECO:0000256" key="16">
    <source>
        <dbReference type="ARBA" id="ARBA00048984"/>
    </source>
</evidence>
<evidence type="ECO:0000256" key="11">
    <source>
        <dbReference type="ARBA" id="ARBA00022914"/>
    </source>
</evidence>
<dbReference type="AlphaFoldDB" id="A0A510DSP7"/>
<sequence length="436" mass="46642">MKLVILGYGAAGFAAMIKANELGVKPVLIGSGPLGGTCVNVGCVPSKTLLHEGEIAKQCGKNADFSKSMEIKNNIVEEMRKKKYEDVLSSYDVELVEGKAHFISPKAVKVGDKVVEGDKFIIATGSSPSIPDIPGLREVGFWTNVEALSSRKVNSLIVVGGRALGVEFAQMYARMGIDVALLQRSPVLLPDWEPEVSIEARNILEDDGVVVATNVRVKEVRKGLEKVVVTDKGEVEADEILMATGRKPNVDLNLKVAGVSLNDRGGVKVNDALQTSNPNVYAAGDVIGEPMLEAVAGREGSLAAENAITGSRKGIDFLSVPRAVFVQPNIASVGLREMDVPQAESRKVMMKDIAKGRIVNSRGFIKMVTQQGRVMGVSMVGENAADVINEAALAIKMRVTVDDLIDTIHLFPTMGEAIRIAAISFRGDVQRMSCCV</sequence>
<dbReference type="PANTHER" id="PTHR43014">
    <property type="entry name" value="MERCURIC REDUCTASE"/>
    <property type="match status" value="1"/>
</dbReference>
<evidence type="ECO:0000256" key="5">
    <source>
        <dbReference type="ARBA" id="ARBA00014791"/>
    </source>
</evidence>
<dbReference type="Pfam" id="PF02852">
    <property type="entry name" value="Pyr_redox_dim"/>
    <property type="match status" value="1"/>
</dbReference>
<comment type="catalytic activity">
    <reaction evidence="16">
        <text>Hg + NADP(+) + H(+) = Hg(2+) + NADPH</text>
        <dbReference type="Rhea" id="RHEA:23856"/>
        <dbReference type="ChEBI" id="CHEBI:15378"/>
        <dbReference type="ChEBI" id="CHEBI:16170"/>
        <dbReference type="ChEBI" id="CHEBI:16793"/>
        <dbReference type="ChEBI" id="CHEBI:57783"/>
        <dbReference type="ChEBI" id="CHEBI:58349"/>
        <dbReference type="EC" id="1.16.1.1"/>
    </reaction>
</comment>
<dbReference type="InterPro" id="IPR036188">
    <property type="entry name" value="FAD/NAD-bd_sf"/>
</dbReference>
<evidence type="ECO:0000256" key="1">
    <source>
        <dbReference type="ARBA" id="ARBA00001974"/>
    </source>
</evidence>
<keyword evidence="9 17" id="KW-0274">FAD</keyword>
<dbReference type="PIRSF" id="PIRSF000350">
    <property type="entry name" value="Mercury_reductase_MerA"/>
    <property type="match status" value="1"/>
</dbReference>
<dbReference type="SUPFAM" id="SSF51905">
    <property type="entry name" value="FAD/NAD(P)-binding domain"/>
    <property type="match status" value="1"/>
</dbReference>
<evidence type="ECO:0000256" key="2">
    <source>
        <dbReference type="ARBA" id="ARBA00007532"/>
    </source>
</evidence>
<protein>
    <recommendedName>
        <fullName evidence="5">Mercuric reductase</fullName>
        <ecNumber evidence="4">1.16.1.1</ecNumber>
    </recommendedName>
    <alternativeName>
        <fullName evidence="15">Hg(II) reductase</fullName>
    </alternativeName>
</protein>
<dbReference type="KEGG" id="step:IC006_0424"/>
<dbReference type="PRINTS" id="PR00411">
    <property type="entry name" value="PNDRDTASEI"/>
</dbReference>
<evidence type="ECO:0000256" key="9">
    <source>
        <dbReference type="ARBA" id="ARBA00022827"/>
    </source>
</evidence>
<evidence type="ECO:0000313" key="20">
    <source>
        <dbReference type="EMBL" id="BBG23140.1"/>
    </source>
</evidence>
<dbReference type="InterPro" id="IPR004099">
    <property type="entry name" value="Pyr_nucl-diS_OxRdtase_dimer"/>
</dbReference>
<dbReference type="GO" id="GO:0050660">
    <property type="term" value="F:flavin adenine dinucleotide binding"/>
    <property type="evidence" value="ECO:0007669"/>
    <property type="project" value="InterPro"/>
</dbReference>
<evidence type="ECO:0000256" key="4">
    <source>
        <dbReference type="ARBA" id="ARBA00012661"/>
    </source>
</evidence>
<keyword evidence="8" id="KW-0479">Metal-binding</keyword>
<dbReference type="InterPro" id="IPR021179">
    <property type="entry name" value="Mercury_reductase_MerA"/>
</dbReference>
<dbReference type="EC" id="1.16.1.1" evidence="4"/>
<evidence type="ECO:0000256" key="13">
    <source>
        <dbReference type="ARBA" id="ARBA00023157"/>
    </source>
</evidence>
<organism evidence="20 21">
    <name type="scientific">Sulfuracidifex tepidarius</name>
    <dbReference type="NCBI Taxonomy" id="1294262"/>
    <lineage>
        <taxon>Archaea</taxon>
        <taxon>Thermoproteota</taxon>
        <taxon>Thermoprotei</taxon>
        <taxon>Sulfolobales</taxon>
        <taxon>Sulfolobaceae</taxon>
        <taxon>Sulfuracidifex</taxon>
    </lineage>
</organism>
<dbReference type="GO" id="GO:0050661">
    <property type="term" value="F:NADP binding"/>
    <property type="evidence" value="ECO:0007669"/>
    <property type="project" value="InterPro"/>
</dbReference>
<dbReference type="GO" id="GO:0050787">
    <property type="term" value="P:detoxification of mercury ion"/>
    <property type="evidence" value="ECO:0007669"/>
    <property type="project" value="InterPro"/>
</dbReference>
<evidence type="ECO:0000259" key="18">
    <source>
        <dbReference type="Pfam" id="PF02852"/>
    </source>
</evidence>
<evidence type="ECO:0000256" key="6">
    <source>
        <dbReference type="ARBA" id="ARBA00022466"/>
    </source>
</evidence>
<evidence type="ECO:0000256" key="3">
    <source>
        <dbReference type="ARBA" id="ARBA00011738"/>
    </source>
</evidence>
<evidence type="ECO:0000256" key="7">
    <source>
        <dbReference type="ARBA" id="ARBA00022630"/>
    </source>
</evidence>
<dbReference type="SUPFAM" id="SSF55424">
    <property type="entry name" value="FAD/NAD-linked reductases, dimerisation (C-terminal) domain"/>
    <property type="match status" value="1"/>
</dbReference>
<dbReference type="RefSeq" id="WP_149528261.1">
    <property type="nucleotide sequence ID" value="NZ_AP018929.1"/>
</dbReference>